<dbReference type="InterPro" id="IPR002645">
    <property type="entry name" value="STAS_dom"/>
</dbReference>
<organism evidence="2 3">
    <name type="scientific">Amycolatopsis saalfeldensis</name>
    <dbReference type="NCBI Taxonomy" id="394193"/>
    <lineage>
        <taxon>Bacteria</taxon>
        <taxon>Bacillati</taxon>
        <taxon>Actinomycetota</taxon>
        <taxon>Actinomycetes</taxon>
        <taxon>Pseudonocardiales</taxon>
        <taxon>Pseudonocardiaceae</taxon>
        <taxon>Amycolatopsis</taxon>
    </lineage>
</organism>
<feature type="domain" description="STAS" evidence="1">
    <location>
        <begin position="37"/>
        <end position="135"/>
    </location>
</feature>
<evidence type="ECO:0000313" key="3">
    <source>
        <dbReference type="Proteomes" id="UP000198582"/>
    </source>
</evidence>
<dbReference type="PROSITE" id="PS50801">
    <property type="entry name" value="STAS"/>
    <property type="match status" value="1"/>
</dbReference>
<sequence length="135" mass="14194">MATKVHHIQYPAQQSPIPQQVEHEIPSPPKELPATDVWSVTGDIDANTVRDLMLRLASSLAAGGSSIIVLDLTRVTFLGVSGVRALDAFTGGAAAHHTTLRIVAGLNGPARRALLVTSAFHSLVNFPSVRAALAT</sequence>
<accession>A0A1H8YJL3</accession>
<reference evidence="3" key="1">
    <citation type="submission" date="2016-10" db="EMBL/GenBank/DDBJ databases">
        <authorList>
            <person name="Varghese N."/>
            <person name="Submissions S."/>
        </authorList>
    </citation>
    <scope>NUCLEOTIDE SEQUENCE [LARGE SCALE GENOMIC DNA]</scope>
    <source>
        <strain evidence="3">DSM 44993</strain>
    </source>
</reference>
<dbReference type="Proteomes" id="UP000198582">
    <property type="component" value="Unassembled WGS sequence"/>
</dbReference>
<dbReference type="Pfam" id="PF01740">
    <property type="entry name" value="STAS"/>
    <property type="match status" value="1"/>
</dbReference>
<protein>
    <submittedName>
        <fullName evidence="2">Anti-anti-sigma regulatory factor (Antagonist of anti-sigma factor)</fullName>
    </submittedName>
</protein>
<dbReference type="SUPFAM" id="SSF52091">
    <property type="entry name" value="SpoIIaa-like"/>
    <property type="match status" value="1"/>
</dbReference>
<evidence type="ECO:0000259" key="1">
    <source>
        <dbReference type="PROSITE" id="PS50801"/>
    </source>
</evidence>
<proteinExistence type="predicted"/>
<dbReference type="Gene3D" id="3.30.750.24">
    <property type="entry name" value="STAS domain"/>
    <property type="match status" value="1"/>
</dbReference>
<gene>
    <name evidence="2" type="ORF">SAMN04489732_1209</name>
</gene>
<keyword evidence="3" id="KW-1185">Reference proteome</keyword>
<name>A0A1H8YJL3_9PSEU</name>
<dbReference type="EMBL" id="FOEF01000020">
    <property type="protein sequence ID" value="SEP52346.1"/>
    <property type="molecule type" value="Genomic_DNA"/>
</dbReference>
<dbReference type="CDD" id="cd07043">
    <property type="entry name" value="STAS_anti-anti-sigma_factors"/>
    <property type="match status" value="1"/>
</dbReference>
<dbReference type="STRING" id="394193.SAMN04489732_1209"/>
<dbReference type="RefSeq" id="WP_177231679.1">
    <property type="nucleotide sequence ID" value="NZ_FOEF01000020.1"/>
</dbReference>
<dbReference type="AlphaFoldDB" id="A0A1H8YJL3"/>
<dbReference type="InterPro" id="IPR036513">
    <property type="entry name" value="STAS_dom_sf"/>
</dbReference>
<evidence type="ECO:0000313" key="2">
    <source>
        <dbReference type="EMBL" id="SEP52346.1"/>
    </source>
</evidence>